<evidence type="ECO:0000313" key="1">
    <source>
        <dbReference type="EMBL" id="KAG2604849.1"/>
    </source>
</evidence>
<dbReference type="AlphaFoldDB" id="A0A8T0T9N3"/>
<sequence>MEDAFRSLTWFWKLVAASPNLSRASRRARGGTNHGAAPLPESLQLDGQQEALAQPCLRLHLLLVDHHRPHLYRHALRDEQAEPASHRSQERVLIMGPVAARQPGPALLREQHLRRHRRVHFDGDDVRQTPVTQVEPVHGAPEDDGGAVATIRRPQVELAAVGDGADGAPPLAVRGPERHGLDVQLLVGDNQLEGAVVSDGEKGWRVPQPYPHGRETVGVPGQGVADAQHGAIPVAASGMQQGEEAVARGQGLELRQEAAALCIIN</sequence>
<comment type="caution">
    <text evidence="1">The sequence shown here is derived from an EMBL/GenBank/DDBJ whole genome shotgun (WGS) entry which is preliminary data.</text>
</comment>
<gene>
    <name evidence="1" type="ORF">PVAP13_4NG069688</name>
</gene>
<name>A0A8T0T9N3_PANVG</name>
<accession>A0A8T0T9N3</accession>
<dbReference type="EMBL" id="CM029044">
    <property type="protein sequence ID" value="KAG2604849.1"/>
    <property type="molecule type" value="Genomic_DNA"/>
</dbReference>
<evidence type="ECO:0000313" key="2">
    <source>
        <dbReference type="Proteomes" id="UP000823388"/>
    </source>
</evidence>
<dbReference type="Proteomes" id="UP000823388">
    <property type="component" value="Chromosome 4N"/>
</dbReference>
<keyword evidence="2" id="KW-1185">Reference proteome</keyword>
<organism evidence="1 2">
    <name type="scientific">Panicum virgatum</name>
    <name type="common">Blackwell switchgrass</name>
    <dbReference type="NCBI Taxonomy" id="38727"/>
    <lineage>
        <taxon>Eukaryota</taxon>
        <taxon>Viridiplantae</taxon>
        <taxon>Streptophyta</taxon>
        <taxon>Embryophyta</taxon>
        <taxon>Tracheophyta</taxon>
        <taxon>Spermatophyta</taxon>
        <taxon>Magnoliopsida</taxon>
        <taxon>Liliopsida</taxon>
        <taxon>Poales</taxon>
        <taxon>Poaceae</taxon>
        <taxon>PACMAD clade</taxon>
        <taxon>Panicoideae</taxon>
        <taxon>Panicodae</taxon>
        <taxon>Paniceae</taxon>
        <taxon>Panicinae</taxon>
        <taxon>Panicum</taxon>
        <taxon>Panicum sect. Hiantes</taxon>
    </lineage>
</organism>
<protein>
    <submittedName>
        <fullName evidence="1">Uncharacterized protein</fullName>
    </submittedName>
</protein>
<reference evidence="1" key="1">
    <citation type="submission" date="2020-05" db="EMBL/GenBank/DDBJ databases">
        <title>WGS assembly of Panicum virgatum.</title>
        <authorList>
            <person name="Lovell J.T."/>
            <person name="Jenkins J."/>
            <person name="Shu S."/>
            <person name="Juenger T.E."/>
            <person name="Schmutz J."/>
        </authorList>
    </citation>
    <scope>NUCLEOTIDE SEQUENCE</scope>
    <source>
        <strain evidence="1">AP13</strain>
    </source>
</reference>
<proteinExistence type="predicted"/>